<evidence type="ECO:0000256" key="6">
    <source>
        <dbReference type="ARBA" id="ARBA00022777"/>
    </source>
</evidence>
<feature type="domain" description="Hexokinase C-terminal" evidence="14">
    <location>
        <begin position="231"/>
        <end position="465"/>
    </location>
</feature>
<accession>S9WY54</accession>
<dbReference type="FunFam" id="3.30.420.40:FF:000805">
    <property type="entry name" value="Hexokinase-2"/>
    <property type="match status" value="1"/>
</dbReference>
<dbReference type="GO" id="GO:0004340">
    <property type="term" value="F:glucokinase activity"/>
    <property type="evidence" value="ECO:0007669"/>
    <property type="project" value="EnsemblFungi"/>
</dbReference>
<dbReference type="GO" id="GO:0005739">
    <property type="term" value="C:mitochondrion"/>
    <property type="evidence" value="ECO:0007669"/>
    <property type="project" value="TreeGrafter"/>
</dbReference>
<organism evidence="15 16">
    <name type="scientific">Schizosaccharomyces cryophilus (strain OY26 / ATCC MYA-4695 / CBS 11777 / NBRC 106824 / NRRL Y48691)</name>
    <name type="common">Fission yeast</name>
    <dbReference type="NCBI Taxonomy" id="653667"/>
    <lineage>
        <taxon>Eukaryota</taxon>
        <taxon>Fungi</taxon>
        <taxon>Dikarya</taxon>
        <taxon>Ascomycota</taxon>
        <taxon>Taphrinomycotina</taxon>
        <taxon>Schizosaccharomycetes</taxon>
        <taxon>Schizosaccharomycetales</taxon>
        <taxon>Schizosaccharomycetaceae</taxon>
        <taxon>Schizosaccharomyces</taxon>
    </lineage>
</organism>
<dbReference type="PRINTS" id="PR00475">
    <property type="entry name" value="HEXOKINASE"/>
</dbReference>
<dbReference type="GO" id="GO:0005829">
    <property type="term" value="C:cytosol"/>
    <property type="evidence" value="ECO:0007669"/>
    <property type="project" value="TreeGrafter"/>
</dbReference>
<evidence type="ECO:0000313" key="15">
    <source>
        <dbReference type="EMBL" id="EPY49662.1"/>
    </source>
</evidence>
<dbReference type="HOGENOM" id="CLU_014393_5_2_1"/>
<evidence type="ECO:0000256" key="8">
    <source>
        <dbReference type="ARBA" id="ARBA00023152"/>
    </source>
</evidence>
<dbReference type="PANTHER" id="PTHR19443:SF16">
    <property type="entry name" value="HEXOKINASE TYPE 1-RELATED"/>
    <property type="match status" value="1"/>
</dbReference>
<evidence type="ECO:0000256" key="4">
    <source>
        <dbReference type="ARBA" id="ARBA00022679"/>
    </source>
</evidence>
<dbReference type="FunFam" id="3.40.367.20:FF:000004">
    <property type="entry name" value="Phosphotransferase"/>
    <property type="match status" value="1"/>
</dbReference>
<feature type="domain" description="Hexokinase N-terminal" evidence="13">
    <location>
        <begin position="31"/>
        <end position="224"/>
    </location>
</feature>
<dbReference type="EMBL" id="KE546995">
    <property type="protein sequence ID" value="EPY49662.1"/>
    <property type="molecule type" value="Genomic_DNA"/>
</dbReference>
<dbReference type="GO" id="GO:0005536">
    <property type="term" value="F:D-glucose binding"/>
    <property type="evidence" value="ECO:0007669"/>
    <property type="project" value="InterPro"/>
</dbReference>
<evidence type="ECO:0000256" key="1">
    <source>
        <dbReference type="ARBA" id="ARBA00004888"/>
    </source>
</evidence>
<reference evidence="15 16" key="1">
    <citation type="journal article" date="2011" name="Science">
        <title>Comparative functional genomics of the fission yeasts.</title>
        <authorList>
            <person name="Rhind N."/>
            <person name="Chen Z."/>
            <person name="Yassour M."/>
            <person name="Thompson D.A."/>
            <person name="Haas B.J."/>
            <person name="Habib N."/>
            <person name="Wapinski I."/>
            <person name="Roy S."/>
            <person name="Lin M.F."/>
            <person name="Heiman D.I."/>
            <person name="Young S.K."/>
            <person name="Furuya K."/>
            <person name="Guo Y."/>
            <person name="Pidoux A."/>
            <person name="Chen H.M."/>
            <person name="Robbertse B."/>
            <person name="Goldberg J.M."/>
            <person name="Aoki K."/>
            <person name="Bayne E.H."/>
            <person name="Berlin A.M."/>
            <person name="Desjardins C.A."/>
            <person name="Dobbs E."/>
            <person name="Dukaj L."/>
            <person name="Fan L."/>
            <person name="FitzGerald M.G."/>
            <person name="French C."/>
            <person name="Gujja S."/>
            <person name="Hansen K."/>
            <person name="Keifenheim D."/>
            <person name="Levin J.Z."/>
            <person name="Mosher R.A."/>
            <person name="Mueller C.A."/>
            <person name="Pfiffner J."/>
            <person name="Priest M."/>
            <person name="Russ C."/>
            <person name="Smialowska A."/>
            <person name="Swoboda P."/>
            <person name="Sykes S.M."/>
            <person name="Vaughn M."/>
            <person name="Vengrova S."/>
            <person name="Yoder R."/>
            <person name="Zeng Q."/>
            <person name="Allshire R."/>
            <person name="Baulcombe D."/>
            <person name="Birren B.W."/>
            <person name="Brown W."/>
            <person name="Ekwall K."/>
            <person name="Kellis M."/>
            <person name="Leatherwood J."/>
            <person name="Levin H."/>
            <person name="Margalit H."/>
            <person name="Martienssen R."/>
            <person name="Nieduszynski C.A."/>
            <person name="Spatafora J.W."/>
            <person name="Friedman N."/>
            <person name="Dalgaard J.Z."/>
            <person name="Baumann P."/>
            <person name="Niki H."/>
            <person name="Regev A."/>
            <person name="Nusbaum C."/>
        </authorList>
    </citation>
    <scope>NUCLEOTIDE SEQUENCE [LARGE SCALE GENOMIC DNA]</scope>
    <source>
        <strain evidence="16">OY26 / ATCC MYA-4695 / CBS 11777 / NBRC 106824 / NRRL Y48691</strain>
    </source>
</reference>
<evidence type="ECO:0000256" key="12">
    <source>
        <dbReference type="RuleBase" id="RU362007"/>
    </source>
</evidence>
<dbReference type="PANTHER" id="PTHR19443">
    <property type="entry name" value="HEXOKINASE"/>
    <property type="match status" value="1"/>
</dbReference>
<dbReference type="OMA" id="ADCVQQF"/>
<dbReference type="GO" id="GO:0008865">
    <property type="term" value="F:fructokinase activity"/>
    <property type="evidence" value="ECO:0007669"/>
    <property type="project" value="EnsemblFungi"/>
</dbReference>
<comment type="catalytic activity">
    <reaction evidence="9">
        <text>a D-hexose + ATP = a D-hexose 6-phosphate + ADP + H(+)</text>
        <dbReference type="Rhea" id="RHEA:22740"/>
        <dbReference type="ChEBI" id="CHEBI:4194"/>
        <dbReference type="ChEBI" id="CHEBI:15378"/>
        <dbReference type="ChEBI" id="CHEBI:30616"/>
        <dbReference type="ChEBI" id="CHEBI:229467"/>
        <dbReference type="ChEBI" id="CHEBI:456216"/>
        <dbReference type="EC" id="2.7.1.1"/>
    </reaction>
    <physiologicalReaction direction="left-to-right" evidence="9">
        <dbReference type="Rhea" id="RHEA:22741"/>
    </physiologicalReaction>
</comment>
<dbReference type="Gene3D" id="3.30.420.40">
    <property type="match status" value="1"/>
</dbReference>
<evidence type="ECO:0000256" key="11">
    <source>
        <dbReference type="ARBA" id="ARBA00048160"/>
    </source>
</evidence>
<evidence type="ECO:0000259" key="14">
    <source>
        <dbReference type="Pfam" id="PF03727"/>
    </source>
</evidence>
<dbReference type="GO" id="GO:0006006">
    <property type="term" value="P:glucose metabolic process"/>
    <property type="evidence" value="ECO:0007669"/>
    <property type="project" value="EnsemblFungi"/>
</dbReference>
<comment type="similarity">
    <text evidence="3 12">Belongs to the hexokinase family.</text>
</comment>
<dbReference type="Gene3D" id="3.40.367.20">
    <property type="match status" value="1"/>
</dbReference>
<keyword evidence="4 12" id="KW-0808">Transferase</keyword>
<dbReference type="STRING" id="653667.S9WY54"/>
<sequence length="484" mass="53833">MSLRDAYHWPSRTPSRKGSAIKLNKTLRDHLDDLEYKFTVSTDLLKRVTERFVSELKKGLTTEPGDIPMVPTWVTSCPDGSETGSYLALDMGGTNLRICEVDVQGNGKFDIMQNKYRMPQALKTGTRDELFDYIATCVKKFVDENHPEGDKQLEIGFTFSYPCKQPSIDEAILIAWTKGFDIAGVEGESIVPMFNDALKRVGCNNVTLNAVLNDTTGTLVASNYTKPGTEAGVIFGTGCNACYIERFDEIPKLHGYNFPADMPMIINCEWCDFDNQHVVLPRTKYDLAIDADHPRPGLQTYEKMIAGCYMGDILRRILLDLHEQGILFAGQNVTKLRDPLAMDTSVLSMIEVDPFENLDETQQLLENTYGLTTTEEERHLIRRVCELIGTRAARLSACGVCAIVLKTKKQSLMVGTDGSVYNKYPHFKERLEAAFREILGEEIGSKVITTPAEDGSGVGAALVSALQAKGKALTKDILRSRVKN</sequence>
<dbReference type="GO" id="GO:0006013">
    <property type="term" value="P:mannose metabolic process"/>
    <property type="evidence" value="ECO:0007669"/>
    <property type="project" value="EnsemblFungi"/>
</dbReference>
<dbReference type="RefSeq" id="XP_013025685.1">
    <property type="nucleotide sequence ID" value="XM_013170231.1"/>
</dbReference>
<dbReference type="AlphaFoldDB" id="S9WY54"/>
<dbReference type="PROSITE" id="PS00378">
    <property type="entry name" value="HEXOKINASE_1"/>
    <property type="match status" value="1"/>
</dbReference>
<dbReference type="UniPathway" id="UPA00109">
    <property type="reaction ID" value="UER00180"/>
</dbReference>
<evidence type="ECO:0000313" key="16">
    <source>
        <dbReference type="Proteomes" id="UP000015464"/>
    </source>
</evidence>
<dbReference type="eggNOG" id="KOG1369">
    <property type="taxonomic scope" value="Eukaryota"/>
</dbReference>
<dbReference type="InterPro" id="IPR022673">
    <property type="entry name" value="Hexokinase_C"/>
</dbReference>
<dbReference type="GO" id="GO:0006000">
    <property type="term" value="P:fructose metabolic process"/>
    <property type="evidence" value="ECO:0007669"/>
    <property type="project" value="EnsemblFungi"/>
</dbReference>
<dbReference type="GO" id="GO:0006096">
    <property type="term" value="P:glycolytic process"/>
    <property type="evidence" value="ECO:0007669"/>
    <property type="project" value="UniProtKB-UniPathway"/>
</dbReference>
<dbReference type="OrthoDB" id="419537at2759"/>
<dbReference type="Proteomes" id="UP000015464">
    <property type="component" value="Unassembled WGS sequence"/>
</dbReference>
<keyword evidence="5 12" id="KW-0547">Nucleotide-binding</keyword>
<comment type="pathway">
    <text evidence="2">Carbohydrate metabolism; hexose metabolism.</text>
</comment>
<evidence type="ECO:0000256" key="7">
    <source>
        <dbReference type="ARBA" id="ARBA00022840"/>
    </source>
</evidence>
<dbReference type="GO" id="GO:0019158">
    <property type="term" value="F:mannokinase activity"/>
    <property type="evidence" value="ECO:0007669"/>
    <property type="project" value="EnsemblFungi"/>
</dbReference>
<dbReference type="GO" id="GO:0001678">
    <property type="term" value="P:intracellular glucose homeostasis"/>
    <property type="evidence" value="ECO:0007669"/>
    <property type="project" value="InterPro"/>
</dbReference>
<evidence type="ECO:0000256" key="3">
    <source>
        <dbReference type="ARBA" id="ARBA00009225"/>
    </source>
</evidence>
<dbReference type="InterPro" id="IPR043129">
    <property type="entry name" value="ATPase_NBD"/>
</dbReference>
<dbReference type="InterPro" id="IPR022672">
    <property type="entry name" value="Hexokinase_N"/>
</dbReference>
<dbReference type="InterPro" id="IPR019807">
    <property type="entry name" value="Hexokinase_BS"/>
</dbReference>
<dbReference type="SUPFAM" id="SSF53067">
    <property type="entry name" value="Actin-like ATPase domain"/>
    <property type="match status" value="2"/>
</dbReference>
<evidence type="ECO:0000256" key="10">
    <source>
        <dbReference type="ARBA" id="ARBA00047905"/>
    </source>
</evidence>
<dbReference type="InterPro" id="IPR001312">
    <property type="entry name" value="Hexokinase"/>
</dbReference>
<dbReference type="Pfam" id="PF00349">
    <property type="entry name" value="Hexokinase_1"/>
    <property type="match status" value="1"/>
</dbReference>
<evidence type="ECO:0000256" key="5">
    <source>
        <dbReference type="ARBA" id="ARBA00022741"/>
    </source>
</evidence>
<dbReference type="PROSITE" id="PS51748">
    <property type="entry name" value="HEXOKINASE_2"/>
    <property type="match status" value="1"/>
</dbReference>
<evidence type="ECO:0000256" key="2">
    <source>
        <dbReference type="ARBA" id="ARBA00005028"/>
    </source>
</evidence>
<keyword evidence="8 12" id="KW-0324">Glycolysis</keyword>
<evidence type="ECO:0000259" key="13">
    <source>
        <dbReference type="Pfam" id="PF00349"/>
    </source>
</evidence>
<dbReference type="Pfam" id="PF03727">
    <property type="entry name" value="Hexokinase_2"/>
    <property type="match status" value="1"/>
</dbReference>
<evidence type="ECO:0000256" key="9">
    <source>
        <dbReference type="ARBA" id="ARBA00044613"/>
    </source>
</evidence>
<comment type="catalytic activity">
    <reaction evidence="10">
        <text>D-fructose + ATP = D-fructose 6-phosphate + ADP + H(+)</text>
        <dbReference type="Rhea" id="RHEA:16125"/>
        <dbReference type="ChEBI" id="CHEBI:15378"/>
        <dbReference type="ChEBI" id="CHEBI:30616"/>
        <dbReference type="ChEBI" id="CHEBI:37721"/>
        <dbReference type="ChEBI" id="CHEBI:61527"/>
        <dbReference type="ChEBI" id="CHEBI:456216"/>
        <dbReference type="EC" id="2.7.1.1"/>
    </reaction>
    <physiologicalReaction direction="left-to-right" evidence="10">
        <dbReference type="Rhea" id="RHEA:16126"/>
    </physiologicalReaction>
</comment>
<dbReference type="GeneID" id="25035871"/>
<dbReference type="EC" id="2.7.1.-" evidence="12"/>
<keyword evidence="16" id="KW-1185">Reference proteome</keyword>
<proteinExistence type="inferred from homology"/>
<comment type="pathway">
    <text evidence="1">Carbohydrate degradation; glycolysis; D-glyceraldehyde 3-phosphate and glycerone phosphate from D-glucose: step 1/4.</text>
</comment>
<dbReference type="Gene3D" id="1.10.287.1250">
    <property type="match status" value="1"/>
</dbReference>
<gene>
    <name evidence="15" type="ORF">SPOG_01543</name>
</gene>
<keyword evidence="6 12" id="KW-0418">Kinase</keyword>
<name>S9WY54_SCHCR</name>
<dbReference type="GO" id="GO:0005524">
    <property type="term" value="F:ATP binding"/>
    <property type="evidence" value="ECO:0007669"/>
    <property type="project" value="UniProtKB-UniRule"/>
</dbReference>
<comment type="catalytic activity">
    <reaction evidence="11">
        <text>D-glucose + ATP = D-glucose 6-phosphate + ADP + H(+)</text>
        <dbReference type="Rhea" id="RHEA:17825"/>
        <dbReference type="ChEBI" id="CHEBI:4167"/>
        <dbReference type="ChEBI" id="CHEBI:15378"/>
        <dbReference type="ChEBI" id="CHEBI:30616"/>
        <dbReference type="ChEBI" id="CHEBI:61548"/>
        <dbReference type="ChEBI" id="CHEBI:456216"/>
        <dbReference type="EC" id="2.7.1.1"/>
    </reaction>
    <physiologicalReaction direction="left-to-right" evidence="11">
        <dbReference type="Rhea" id="RHEA:17826"/>
    </physiologicalReaction>
</comment>
<protein>
    <recommendedName>
        <fullName evidence="12">Phosphotransferase</fullName>
        <ecNumber evidence="12">2.7.1.-</ecNumber>
    </recommendedName>
</protein>
<keyword evidence="7 12" id="KW-0067">ATP-binding</keyword>